<comment type="caution">
    <text evidence="1">The sequence shown here is derived from an EMBL/GenBank/DDBJ whole genome shotgun (WGS) entry which is preliminary data.</text>
</comment>
<keyword evidence="2" id="KW-1185">Reference proteome</keyword>
<accession>A0A917YM92</accession>
<dbReference type="AlphaFoldDB" id="A0A917YM92"/>
<name>A0A917YM92_9RHOB</name>
<evidence type="ECO:0000313" key="1">
    <source>
        <dbReference type="EMBL" id="GGO37033.1"/>
    </source>
</evidence>
<reference evidence="1 2" key="1">
    <citation type="journal article" date="2014" name="Int. J. Syst. Evol. Microbiol.">
        <title>Complete genome sequence of Corynebacterium casei LMG S-19264T (=DSM 44701T), isolated from a smear-ripened cheese.</title>
        <authorList>
            <consortium name="US DOE Joint Genome Institute (JGI-PGF)"/>
            <person name="Walter F."/>
            <person name="Albersmeier A."/>
            <person name="Kalinowski J."/>
            <person name="Ruckert C."/>
        </authorList>
    </citation>
    <scope>NUCLEOTIDE SEQUENCE [LARGE SCALE GENOMIC DNA]</scope>
    <source>
        <strain evidence="1 2">CGMCC 1.7029</strain>
    </source>
</reference>
<gene>
    <name evidence="1" type="ORF">GCM10010991_31990</name>
</gene>
<dbReference type="EMBL" id="BMLP01000008">
    <property type="protein sequence ID" value="GGO37033.1"/>
    <property type="molecule type" value="Genomic_DNA"/>
</dbReference>
<sequence>MIDGRYDPDLLQLLAGTAEDRPPARPGRLMRALRMSLAFVWPVSQATGD</sequence>
<dbReference type="RefSeq" id="WP_158635639.1">
    <property type="nucleotide sequence ID" value="NZ_BMLP01000008.1"/>
</dbReference>
<organism evidence="1 2">
    <name type="scientific">Gemmobacter aquaticus</name>
    <dbReference type="NCBI Taxonomy" id="490185"/>
    <lineage>
        <taxon>Bacteria</taxon>
        <taxon>Pseudomonadati</taxon>
        <taxon>Pseudomonadota</taxon>
        <taxon>Alphaproteobacteria</taxon>
        <taxon>Rhodobacterales</taxon>
        <taxon>Paracoccaceae</taxon>
        <taxon>Gemmobacter</taxon>
    </lineage>
</organism>
<evidence type="ECO:0000313" key="2">
    <source>
        <dbReference type="Proteomes" id="UP000598196"/>
    </source>
</evidence>
<protein>
    <submittedName>
        <fullName evidence="1">Uncharacterized protein</fullName>
    </submittedName>
</protein>
<dbReference type="Proteomes" id="UP000598196">
    <property type="component" value="Unassembled WGS sequence"/>
</dbReference>
<proteinExistence type="predicted"/>